<dbReference type="Pfam" id="PF22759">
    <property type="entry name" value="E217_GP41"/>
    <property type="match status" value="1"/>
</dbReference>
<evidence type="ECO:0000313" key="1">
    <source>
        <dbReference type="EMBL" id="OLA39326.1"/>
    </source>
</evidence>
<name>A0A1Q6RAG8_9FIRM</name>
<gene>
    <name evidence="1" type="ORF">BHW43_00050</name>
</gene>
<dbReference type="STRING" id="626940.BHW43_00050"/>
<dbReference type="AlphaFoldDB" id="A0A1Q6RAG8"/>
<accession>A0A1Q6RAG8</accession>
<protein>
    <submittedName>
        <fullName evidence="1">Uncharacterized protein</fullName>
    </submittedName>
</protein>
<comment type="caution">
    <text evidence="1">The sequence shown here is derived from an EMBL/GenBank/DDBJ whole genome shotgun (WGS) entry which is preliminary data.</text>
</comment>
<dbReference type="InterPro" id="IPR054496">
    <property type="entry name" value="E217_GP41"/>
</dbReference>
<sequence length="330" mass="36602">MSSYLWMRKWKILVVDDQDKEALNVSDLHVKFTVKKSWEINNYSTVEIYNLTAATEQKILKEGDRIIIEAGYEGYLTTSADGSVQEAKDAEDNTQEKQYGVIFDGKIIYPSRRKENNTDYVLSLLCVDGANVLGKNFIAKTLNKGVNQRQILDAVCEKSKTKIPTNSITQGLSGQKLPRGKVIFGEPKDYISDIARGNGASYWVNDGKLNMIKLADAAKDEAIVQTPTTGLVGMPTQTQYGANFKLLLNPAVQMWSLVQLKNSEIAEAQVTPGQAQMPLDEEWIYQVIELTHTGDTMGNDWYTSCVAVSRYGKGVLPALMANNSQNPNGV</sequence>
<dbReference type="RefSeq" id="WP_303679028.1">
    <property type="nucleotide sequence ID" value="NZ_MNTG01000001.1"/>
</dbReference>
<dbReference type="EMBL" id="MNTG01000001">
    <property type="protein sequence ID" value="OLA39326.1"/>
    <property type="molecule type" value="Genomic_DNA"/>
</dbReference>
<proteinExistence type="predicted"/>
<evidence type="ECO:0000313" key="2">
    <source>
        <dbReference type="Proteomes" id="UP000186777"/>
    </source>
</evidence>
<organism evidence="1 2">
    <name type="scientific">Phascolarctobacterium succinatutens</name>
    <dbReference type="NCBI Taxonomy" id="626940"/>
    <lineage>
        <taxon>Bacteria</taxon>
        <taxon>Bacillati</taxon>
        <taxon>Bacillota</taxon>
        <taxon>Negativicutes</taxon>
        <taxon>Acidaminococcales</taxon>
        <taxon>Acidaminococcaceae</taxon>
        <taxon>Phascolarctobacterium</taxon>
    </lineage>
</organism>
<dbReference type="Proteomes" id="UP000186777">
    <property type="component" value="Unassembled WGS sequence"/>
</dbReference>
<reference evidence="1 2" key="1">
    <citation type="journal article" date="2016" name="Nat. Biotechnol.">
        <title>Measurement of bacterial replication rates in microbial communities.</title>
        <authorList>
            <person name="Brown C.T."/>
            <person name="Olm M.R."/>
            <person name="Thomas B.C."/>
            <person name="Banfield J.F."/>
        </authorList>
    </citation>
    <scope>NUCLEOTIDE SEQUENCE [LARGE SCALE GENOMIC DNA]</scope>
    <source>
        <strain evidence="1">46_33</strain>
    </source>
</reference>